<reference evidence="1 2" key="2">
    <citation type="journal article" date="2016" name="Environ. Microbiol.">
        <title>The revisited genome of Pseudomonas putida KT2440 enlightens its value as a robust metabolic chassis.</title>
        <authorList>
            <person name="Belda E."/>
            <person name="van Heck R.G."/>
            <person name="Lopez-Sanchez M.J."/>
            <person name="Cruveiller S."/>
            <person name="Barbe V."/>
            <person name="Fraser C."/>
            <person name="Klenk H.P."/>
            <person name="Petersen J."/>
            <person name="Morgat A."/>
            <person name="Nikel P.I."/>
            <person name="Vallenet D."/>
            <person name="Rouy Z."/>
            <person name="Sekowska A."/>
            <person name="Martins Dos Santos V.A."/>
            <person name="de Lorenzo V."/>
            <person name="Danchin A."/>
            <person name="Medigue C."/>
        </authorList>
    </citation>
    <scope>NUCLEOTIDE SEQUENCE [LARGE SCALE GENOMIC DNA]</scope>
    <source>
        <strain evidence="2">ATCC 47054 / DSM 6125 / CFBP 8728 / NCIMB 11950 / KT2440</strain>
    </source>
</reference>
<dbReference type="AlphaFoldDB" id="Q88LW5"/>
<sequence>MVTESVSKTLNFTHPQTVAVSAPLGPALNAQGPGLVPVAKSPFVRYPLPTTARPFSYNARRTRPAR</sequence>
<dbReference type="EMBL" id="AE015451">
    <property type="protein sequence ID" value="AAN67431.1"/>
    <property type="molecule type" value="Genomic_DNA"/>
</dbReference>
<organism evidence="1 2">
    <name type="scientific">Pseudomonas putida (strain ATCC 47054 / DSM 6125 / CFBP 8728 / NCIMB 11950 / KT2440)</name>
    <dbReference type="NCBI Taxonomy" id="160488"/>
    <lineage>
        <taxon>Bacteria</taxon>
        <taxon>Pseudomonadati</taxon>
        <taxon>Pseudomonadota</taxon>
        <taxon>Gammaproteobacteria</taxon>
        <taxon>Pseudomonadales</taxon>
        <taxon>Pseudomonadaceae</taxon>
        <taxon>Pseudomonas</taxon>
    </lineage>
</organism>
<name>Q88LW5_PSEPK</name>
<dbReference type="BioCyc" id="PPUT160488:G1G01-1917-MONOMER"/>
<dbReference type="KEGG" id="ppu:PP_1812"/>
<reference evidence="1 2" key="1">
    <citation type="journal article" date="2002" name="Environ. Microbiol.">
        <title>Complete genome sequence and comparative analysis of the metabolically versatile Pseudomonas putida KT2440.</title>
        <authorList>
            <person name="Nelson K.E."/>
            <person name="Weinel C."/>
            <person name="Paulsen I.T."/>
            <person name="Dodson R.J."/>
            <person name="Hilbert H."/>
            <person name="Martins dos Santos V.A."/>
            <person name="Fouts D.E."/>
            <person name="Gill S.R."/>
            <person name="Pop M."/>
            <person name="Holmes M."/>
            <person name="Brinkac L."/>
            <person name="Beanan M."/>
            <person name="DeBoy R.T."/>
            <person name="Daugherty S."/>
            <person name="Kolonay J."/>
            <person name="Madupu R."/>
            <person name="Nelson W."/>
            <person name="White O."/>
            <person name="Peterson J."/>
            <person name="Khouri H."/>
            <person name="Hance I."/>
            <person name="Chris Lee P."/>
            <person name="Holtzapple E."/>
            <person name="Scanlan D."/>
            <person name="Tran K."/>
            <person name="Moazzez A."/>
            <person name="Utterback T."/>
            <person name="Rizzo M."/>
            <person name="Lee K."/>
            <person name="Kosack D."/>
            <person name="Moestl D."/>
            <person name="Wedler H."/>
            <person name="Lauber J."/>
            <person name="Stjepandic D."/>
            <person name="Hoheisel J."/>
            <person name="Straetz M."/>
            <person name="Heim S."/>
            <person name="Kiewitz C."/>
            <person name="Eisen J.A."/>
            <person name="Timmis K.N."/>
            <person name="Dusterhoft A."/>
            <person name="Tummler B."/>
            <person name="Fraser C.M."/>
        </authorList>
    </citation>
    <scope>NUCLEOTIDE SEQUENCE [LARGE SCALE GENOMIC DNA]</scope>
    <source>
        <strain evidence="2">ATCC 47054 / DSM 6125 / CFBP 8728 / NCIMB 11950 / KT2440</strain>
    </source>
</reference>
<evidence type="ECO:0000313" key="2">
    <source>
        <dbReference type="Proteomes" id="UP000000556"/>
    </source>
</evidence>
<dbReference type="Proteomes" id="UP000000556">
    <property type="component" value="Chromosome"/>
</dbReference>
<protein>
    <submittedName>
        <fullName evidence="1">Uncharacterized protein</fullName>
    </submittedName>
</protein>
<accession>Q88LW5</accession>
<dbReference type="PaxDb" id="160488-PP_1812"/>
<gene>
    <name evidence="1" type="ordered locus">PP_1812</name>
</gene>
<keyword evidence="2" id="KW-1185">Reference proteome</keyword>
<dbReference type="HOGENOM" id="CLU_2827953_0_0_6"/>
<proteinExistence type="predicted"/>
<dbReference type="STRING" id="160488.PP_1812"/>
<evidence type="ECO:0000313" key="1">
    <source>
        <dbReference type="EMBL" id="AAN67431.1"/>
    </source>
</evidence>